<keyword evidence="9" id="KW-0234">DNA repair</keyword>
<evidence type="ECO:0000313" key="13">
    <source>
        <dbReference type="Proteomes" id="UP000284219"/>
    </source>
</evidence>
<dbReference type="GO" id="GO:0004386">
    <property type="term" value="F:helicase activity"/>
    <property type="evidence" value="ECO:0007669"/>
    <property type="project" value="UniProtKB-KW"/>
</dbReference>
<dbReference type="SUPFAM" id="SSF52980">
    <property type="entry name" value="Restriction endonuclease-like"/>
    <property type="match status" value="1"/>
</dbReference>
<keyword evidence="1" id="KW-0540">Nuclease</keyword>
<evidence type="ECO:0000256" key="6">
    <source>
        <dbReference type="ARBA" id="ARBA00022839"/>
    </source>
</evidence>
<keyword evidence="6" id="KW-0269">Exonuclease</keyword>
<comment type="caution">
    <text evidence="12">The sequence shown here is derived from an EMBL/GenBank/DDBJ whole genome shotgun (WGS) entry which is preliminary data.</text>
</comment>
<keyword evidence="5" id="KW-0347">Helicase</keyword>
<keyword evidence="13" id="KW-1185">Reference proteome</keyword>
<proteinExistence type="predicted"/>
<evidence type="ECO:0000256" key="4">
    <source>
        <dbReference type="ARBA" id="ARBA00022801"/>
    </source>
</evidence>
<dbReference type="Pfam" id="PF12705">
    <property type="entry name" value="PDDEXK_1"/>
    <property type="match status" value="1"/>
</dbReference>
<feature type="coiled-coil region" evidence="10">
    <location>
        <begin position="488"/>
        <end position="539"/>
    </location>
</feature>
<dbReference type="InterPro" id="IPR027417">
    <property type="entry name" value="P-loop_NTPase"/>
</dbReference>
<dbReference type="GO" id="GO:0006281">
    <property type="term" value="P:DNA repair"/>
    <property type="evidence" value="ECO:0007669"/>
    <property type="project" value="UniProtKB-KW"/>
</dbReference>
<gene>
    <name evidence="12" type="ORF">BEP19_08740</name>
</gene>
<dbReference type="GO" id="GO:0003677">
    <property type="term" value="F:DNA binding"/>
    <property type="evidence" value="ECO:0007669"/>
    <property type="project" value="UniProtKB-KW"/>
</dbReference>
<dbReference type="PANTHER" id="PTHR30591:SF1">
    <property type="entry name" value="RECBCD ENZYME SUBUNIT RECC"/>
    <property type="match status" value="1"/>
</dbReference>
<evidence type="ECO:0000256" key="10">
    <source>
        <dbReference type="SAM" id="Coils"/>
    </source>
</evidence>
<keyword evidence="10" id="KW-0175">Coiled coil</keyword>
<dbReference type="GO" id="GO:0004527">
    <property type="term" value="F:exonuclease activity"/>
    <property type="evidence" value="ECO:0007669"/>
    <property type="project" value="UniProtKB-KW"/>
</dbReference>
<evidence type="ECO:0000259" key="11">
    <source>
        <dbReference type="PROSITE" id="PS51217"/>
    </source>
</evidence>
<sequence length="1181" mass="136971">MDEERMVSALRKLYTGPFGPMAREVWIENAKQRIEAGEGESFLFILPTSTLLKSVRDQLLEETGGISELHLMAFDDVADAVARYADPFTKMLTNYELRRFFGRFLEETTGADLWTPEPQDRDSRVADEVRQAIIRAISELKRSGMNAEQAEQIAHSSKYNPKHRALARLLIRSDQELSQLSMEKGYTWLTYEARLERASQLLNEGASTTPPWLRKIDTIWVDHFTDFFPLQFQLLRSLLQLPTVKQAGIYLPYQPQLYDEQPSQLFAQRSARRKGGLANLLDQTLQRLRDELDFVEVSFESENFDEIQQTIAADWEVDLGKLNERADKHPTISISPELWHLPTIAFTAAEPMQSSVHNAFTMMPCASERKEAEWVAKSIKQKLLNDPSLSPTDFAVIVRDKKQAAAWLHPVFTKEQLPLELRLERSLTELPLFQQVDAALRLQSSNWSRDVLLKIADGSYKRWSHPPGASFIRWAKERGVREGERTWHEALERDLILLEQKQREVAETTDEEVDRARALARLEQQRADLQRSIQWLTELKESLRFIQQSASMQEHLTGLEQFLDDWQIPQRLATFLKEKKGYQLDWFKRDVECLKIMRRSLAQLRRSVEQLGEQRRKLSFGQFLREWEEQWQDEVIFEDQGQAVSNRIACLEPTGSRGMSYSHVYVLGCNEGVFPMKHREQWLLDDTERLMLQENGALTASHYHHDMEKMFFVMAISAARTSLTFSFVSPKTNESMLPSSFLEAILKKLPDEWLEQAAGRWPEALSKKAYAEDTALISSPEEYGLWLMNKSKEESDGRDDLFEDNWLPVSFPSILQGTWMEQLRRFGSFSEWDGYIRNELAVQKIADLFAAEKTIFSISQINEYMSSPLTFFFRRVLGIYPLEEFGLDVSPLDKGMIQHEALRQFYMQHRGEVLALEQLASLQAELAEHVRDHARRFAQDTIYERSSIWELETERLATALGNWLEVELTGREKASPQLLPTYFELSFGMNPDWDEVDPASSPDEIAIELEQERLRLRGKIDRIDLDDQGNFAIYDYKSSLARYKNYLQLADGAVTFQLPIYLRAMQQFLQTKGIADPQMIGGAFYSIGENDGGKRQGIWDKERKALLGIDGRTRSYSIEEKIEEDLLQVEEGLRRLREGRFYLTSATRPNPYYADNALYRYDPIYLKHKEKGGYEVNERAH</sequence>
<dbReference type="RefSeq" id="WP_120189761.1">
    <property type="nucleotide sequence ID" value="NZ_MCHY01000008.1"/>
</dbReference>
<accession>A0A419SKA4</accession>
<evidence type="ECO:0000256" key="5">
    <source>
        <dbReference type="ARBA" id="ARBA00022806"/>
    </source>
</evidence>
<dbReference type="SUPFAM" id="SSF52540">
    <property type="entry name" value="P-loop containing nucleoside triphosphate hydrolases"/>
    <property type="match status" value="1"/>
</dbReference>
<evidence type="ECO:0000256" key="7">
    <source>
        <dbReference type="ARBA" id="ARBA00022840"/>
    </source>
</evidence>
<dbReference type="InterPro" id="IPR011604">
    <property type="entry name" value="PDDEXK-like_dom_sf"/>
</dbReference>
<dbReference type="Proteomes" id="UP000284219">
    <property type="component" value="Unassembled WGS sequence"/>
</dbReference>
<evidence type="ECO:0000313" key="12">
    <source>
        <dbReference type="EMBL" id="RKD24464.1"/>
    </source>
</evidence>
<dbReference type="Gene3D" id="3.40.50.300">
    <property type="entry name" value="P-loop containing nucleotide triphosphate hydrolases"/>
    <property type="match status" value="2"/>
</dbReference>
<keyword evidence="3" id="KW-0227">DNA damage</keyword>
<dbReference type="PANTHER" id="PTHR30591">
    <property type="entry name" value="RECBCD ENZYME SUBUNIT RECC"/>
    <property type="match status" value="1"/>
</dbReference>
<dbReference type="AlphaFoldDB" id="A0A419SKA4"/>
<organism evidence="12 13">
    <name type="scientific">Ammoniphilus oxalaticus</name>
    <dbReference type="NCBI Taxonomy" id="66863"/>
    <lineage>
        <taxon>Bacteria</taxon>
        <taxon>Bacillati</taxon>
        <taxon>Bacillota</taxon>
        <taxon>Bacilli</taxon>
        <taxon>Bacillales</taxon>
        <taxon>Paenibacillaceae</taxon>
        <taxon>Aneurinibacillus group</taxon>
        <taxon>Ammoniphilus</taxon>
    </lineage>
</organism>
<keyword evidence="8" id="KW-0238">DNA-binding</keyword>
<dbReference type="Gene3D" id="3.90.320.10">
    <property type="match status" value="1"/>
</dbReference>
<protein>
    <recommendedName>
        <fullName evidence="11">UvrD-like helicase C-terminal domain-containing protein</fullName>
    </recommendedName>
</protein>
<name>A0A419SKA4_9BACL</name>
<dbReference type="OrthoDB" id="9758506at2"/>
<dbReference type="InterPro" id="IPR038726">
    <property type="entry name" value="PDDEXK_AddAB-type"/>
</dbReference>
<dbReference type="PROSITE" id="PS51217">
    <property type="entry name" value="UVRD_HELICASE_CTER"/>
    <property type="match status" value="1"/>
</dbReference>
<evidence type="ECO:0000256" key="2">
    <source>
        <dbReference type="ARBA" id="ARBA00022741"/>
    </source>
</evidence>
<evidence type="ECO:0000256" key="8">
    <source>
        <dbReference type="ARBA" id="ARBA00023125"/>
    </source>
</evidence>
<keyword evidence="2" id="KW-0547">Nucleotide-binding</keyword>
<keyword evidence="4" id="KW-0378">Hydrolase</keyword>
<evidence type="ECO:0000256" key="9">
    <source>
        <dbReference type="ARBA" id="ARBA00023204"/>
    </source>
</evidence>
<reference evidence="12 13" key="1">
    <citation type="submission" date="2016-08" db="EMBL/GenBank/DDBJ databases">
        <title>Novel Firmicute Genomes.</title>
        <authorList>
            <person name="Poppleton D.I."/>
            <person name="Gribaldo S."/>
        </authorList>
    </citation>
    <scope>NUCLEOTIDE SEQUENCE [LARGE SCALE GENOMIC DNA]</scope>
    <source>
        <strain evidence="12 13">RAOx-1</strain>
    </source>
</reference>
<dbReference type="InterPro" id="IPR011335">
    <property type="entry name" value="Restrct_endonuc-II-like"/>
</dbReference>
<dbReference type="EMBL" id="MCHY01000008">
    <property type="protein sequence ID" value="RKD24464.1"/>
    <property type="molecule type" value="Genomic_DNA"/>
</dbReference>
<dbReference type="GO" id="GO:0006310">
    <property type="term" value="P:DNA recombination"/>
    <property type="evidence" value="ECO:0007669"/>
    <property type="project" value="TreeGrafter"/>
</dbReference>
<evidence type="ECO:0000256" key="3">
    <source>
        <dbReference type="ARBA" id="ARBA00022763"/>
    </source>
</evidence>
<evidence type="ECO:0000256" key="1">
    <source>
        <dbReference type="ARBA" id="ARBA00022722"/>
    </source>
</evidence>
<dbReference type="GO" id="GO:0005524">
    <property type="term" value="F:ATP binding"/>
    <property type="evidence" value="ECO:0007669"/>
    <property type="project" value="UniProtKB-KW"/>
</dbReference>
<feature type="domain" description="UvrD-like helicase C-terminal" evidence="11">
    <location>
        <begin position="329"/>
        <end position="658"/>
    </location>
</feature>
<keyword evidence="7" id="KW-0067">ATP-binding</keyword>
<dbReference type="InterPro" id="IPR014017">
    <property type="entry name" value="DNA_helicase_UvrD-like_C"/>
</dbReference>